<dbReference type="InterPro" id="IPR006442">
    <property type="entry name" value="Antitoxin_Phd/YefM"/>
</dbReference>
<comment type="caution">
    <text evidence="3">The sequence shown here is derived from an EMBL/GenBank/DDBJ whole genome shotgun (WGS) entry which is preliminary data.</text>
</comment>
<dbReference type="SUPFAM" id="SSF143120">
    <property type="entry name" value="YefM-like"/>
    <property type="match status" value="1"/>
</dbReference>
<sequence length="81" mass="9126">MEKTISAAEANRGFSEVLRGVREGHSYVVTNHGRPVARIVPAEREDAARDAAKEALLERLRNQPVRNAGPWTRDELYEDEP</sequence>
<dbReference type="NCBIfam" id="TIGR01552">
    <property type="entry name" value="phd_fam"/>
    <property type="match status" value="1"/>
</dbReference>
<proteinExistence type="inferred from homology"/>
<gene>
    <name evidence="3" type="ORF">ACFQE0_16760</name>
</gene>
<dbReference type="Pfam" id="PF02604">
    <property type="entry name" value="PhdYeFM_antitox"/>
    <property type="match status" value="1"/>
</dbReference>
<comment type="similarity">
    <text evidence="1 2">Belongs to the phD/YefM antitoxin family.</text>
</comment>
<dbReference type="PANTHER" id="PTHR35377">
    <property type="entry name" value="ANTITOXIN VAPB49-RELATED-RELATED"/>
    <property type="match status" value="1"/>
</dbReference>
<dbReference type="InterPro" id="IPR051416">
    <property type="entry name" value="phD-YefM_TA_antitoxins"/>
</dbReference>
<name>A0ABW2BMQ8_9HYPH</name>
<evidence type="ECO:0000313" key="3">
    <source>
        <dbReference type="EMBL" id="MFC6791119.1"/>
    </source>
</evidence>
<dbReference type="Proteomes" id="UP001596292">
    <property type="component" value="Unassembled WGS sequence"/>
</dbReference>
<keyword evidence="4" id="KW-1185">Reference proteome</keyword>
<reference evidence="4" key="1">
    <citation type="journal article" date="2019" name="Int. J. Syst. Evol. Microbiol.">
        <title>The Global Catalogue of Microorganisms (GCM) 10K type strain sequencing project: providing services to taxonomists for standard genome sequencing and annotation.</title>
        <authorList>
            <consortium name="The Broad Institute Genomics Platform"/>
            <consortium name="The Broad Institute Genome Sequencing Center for Infectious Disease"/>
            <person name="Wu L."/>
            <person name="Ma J."/>
        </authorList>
    </citation>
    <scope>NUCLEOTIDE SEQUENCE [LARGE SCALE GENOMIC DNA]</scope>
    <source>
        <strain evidence="4">CCUG 48316</strain>
    </source>
</reference>
<evidence type="ECO:0000313" key="4">
    <source>
        <dbReference type="Proteomes" id="UP001596292"/>
    </source>
</evidence>
<evidence type="ECO:0000256" key="2">
    <source>
        <dbReference type="RuleBase" id="RU362080"/>
    </source>
</evidence>
<dbReference type="Gene3D" id="3.40.1620.10">
    <property type="entry name" value="YefM-like domain"/>
    <property type="match status" value="1"/>
</dbReference>
<protein>
    <recommendedName>
        <fullName evidence="2">Antitoxin</fullName>
    </recommendedName>
</protein>
<organism evidence="3 4">
    <name type="scientific">Methylobacterium komagatae</name>
    <dbReference type="NCBI Taxonomy" id="374425"/>
    <lineage>
        <taxon>Bacteria</taxon>
        <taxon>Pseudomonadati</taxon>
        <taxon>Pseudomonadota</taxon>
        <taxon>Alphaproteobacteria</taxon>
        <taxon>Hyphomicrobiales</taxon>
        <taxon>Methylobacteriaceae</taxon>
        <taxon>Methylobacterium</taxon>
    </lineage>
</organism>
<comment type="function">
    <text evidence="2">Antitoxin component of a type II toxin-antitoxin (TA) system.</text>
</comment>
<dbReference type="PANTHER" id="PTHR35377:SF7">
    <property type="entry name" value="SSL1004 PROTEIN"/>
    <property type="match status" value="1"/>
</dbReference>
<dbReference type="RefSeq" id="WP_378971665.1">
    <property type="nucleotide sequence ID" value="NZ_JBHSWN010000001.1"/>
</dbReference>
<evidence type="ECO:0000256" key="1">
    <source>
        <dbReference type="ARBA" id="ARBA00009981"/>
    </source>
</evidence>
<dbReference type="EMBL" id="JBHSWN010000001">
    <property type="protein sequence ID" value="MFC6791119.1"/>
    <property type="molecule type" value="Genomic_DNA"/>
</dbReference>
<dbReference type="InterPro" id="IPR036165">
    <property type="entry name" value="YefM-like_sf"/>
</dbReference>
<accession>A0ABW2BMQ8</accession>